<evidence type="ECO:0000313" key="2">
    <source>
        <dbReference type="EMBL" id="RUS27533.1"/>
    </source>
</evidence>
<accession>A0A433QCM6</accession>
<feature type="non-terminal residue" evidence="2">
    <location>
        <position position="1"/>
    </location>
</feature>
<reference evidence="2 3" key="1">
    <citation type="journal article" date="2018" name="New Phytol.">
        <title>Phylogenomics of Endogonaceae and evolution of mycorrhizas within Mucoromycota.</title>
        <authorList>
            <person name="Chang Y."/>
            <person name="Desiro A."/>
            <person name="Na H."/>
            <person name="Sandor L."/>
            <person name="Lipzen A."/>
            <person name="Clum A."/>
            <person name="Barry K."/>
            <person name="Grigoriev I.V."/>
            <person name="Martin F.M."/>
            <person name="Stajich J.E."/>
            <person name="Smith M.E."/>
            <person name="Bonito G."/>
            <person name="Spatafora J.W."/>
        </authorList>
    </citation>
    <scope>NUCLEOTIDE SEQUENCE [LARGE SCALE GENOMIC DNA]</scope>
    <source>
        <strain evidence="2 3">AD002</strain>
    </source>
</reference>
<comment type="caution">
    <text evidence="2">The sequence shown here is derived from an EMBL/GenBank/DDBJ whole genome shotgun (WGS) entry which is preliminary data.</text>
</comment>
<dbReference type="EMBL" id="RBNJ01008219">
    <property type="protein sequence ID" value="RUS27533.1"/>
    <property type="molecule type" value="Genomic_DNA"/>
</dbReference>
<keyword evidence="1" id="KW-0812">Transmembrane</keyword>
<dbReference type="Proteomes" id="UP000274822">
    <property type="component" value="Unassembled WGS sequence"/>
</dbReference>
<keyword evidence="1" id="KW-1133">Transmembrane helix</keyword>
<sequence length="287" mass="32320">KLQLNSGRDVSQPTHDIITRDCARSWRLLLTLRLMATYLAFGYLISAVSLYSHVSSPHSAEAKRLPSLISVVGFADNDIKSPPYISQHWILPVKERASADTQSFEMLQNCLETKQKIAIVAFQKNWFGIIACSKETRSLIGLTLRVLPQHAHVKIHLPNESNEQHRKGQLKARVTPKSYTPTFAENYSIGLSNQHALQLQLQKLVKCCRTLPSEEERMNIVIEQLRCTAKIYGYDKLNDAVIGILDMARSVLDDGSQAYSILLRALRELQGLEKPETRLSLSSLLNA</sequence>
<feature type="transmembrane region" description="Helical" evidence="1">
    <location>
        <begin position="34"/>
        <end position="54"/>
    </location>
</feature>
<proteinExistence type="predicted"/>
<name>A0A433QCM6_9FUNG</name>
<keyword evidence="3" id="KW-1185">Reference proteome</keyword>
<evidence type="ECO:0000256" key="1">
    <source>
        <dbReference type="SAM" id="Phobius"/>
    </source>
</evidence>
<dbReference type="AlphaFoldDB" id="A0A433QCM6"/>
<keyword evidence="1" id="KW-0472">Membrane</keyword>
<organism evidence="2 3">
    <name type="scientific">Jimgerdemannia flammicorona</name>
    <dbReference type="NCBI Taxonomy" id="994334"/>
    <lineage>
        <taxon>Eukaryota</taxon>
        <taxon>Fungi</taxon>
        <taxon>Fungi incertae sedis</taxon>
        <taxon>Mucoromycota</taxon>
        <taxon>Mucoromycotina</taxon>
        <taxon>Endogonomycetes</taxon>
        <taxon>Endogonales</taxon>
        <taxon>Endogonaceae</taxon>
        <taxon>Jimgerdemannia</taxon>
    </lineage>
</organism>
<evidence type="ECO:0000313" key="3">
    <source>
        <dbReference type="Proteomes" id="UP000274822"/>
    </source>
</evidence>
<protein>
    <submittedName>
        <fullName evidence="2">Uncharacterized protein</fullName>
    </submittedName>
</protein>
<gene>
    <name evidence="2" type="ORF">BC938DRAFT_483104</name>
</gene>